<organism evidence="2">
    <name type="scientific">mine drainage metagenome</name>
    <dbReference type="NCBI Taxonomy" id="410659"/>
    <lineage>
        <taxon>unclassified sequences</taxon>
        <taxon>metagenomes</taxon>
        <taxon>ecological metagenomes</taxon>
    </lineage>
</organism>
<gene>
    <name evidence="2" type="ORF">B1A_07245</name>
</gene>
<reference evidence="2" key="2">
    <citation type="journal article" date="2014" name="ISME J.">
        <title>Microbial stratification in low pH oxic and suboxic macroscopic growths along an acid mine drainage.</title>
        <authorList>
            <person name="Mendez-Garcia C."/>
            <person name="Mesa V."/>
            <person name="Sprenger R.R."/>
            <person name="Richter M."/>
            <person name="Diez M.S."/>
            <person name="Solano J."/>
            <person name="Bargiela R."/>
            <person name="Golyshina O.V."/>
            <person name="Manteca A."/>
            <person name="Ramos J.L."/>
            <person name="Gallego J.R."/>
            <person name="Llorente I."/>
            <person name="Martins Dos Santos V.A."/>
            <person name="Jensen O.N."/>
            <person name="Pelaez A.I."/>
            <person name="Sanchez J."/>
            <person name="Ferrer M."/>
        </authorList>
    </citation>
    <scope>NUCLEOTIDE SEQUENCE</scope>
</reference>
<dbReference type="PANTHER" id="PTHR34047">
    <property type="entry name" value="NUCLEAR INTRON MATURASE 1, MITOCHONDRIAL-RELATED"/>
    <property type="match status" value="1"/>
</dbReference>
<evidence type="ECO:0000259" key="1">
    <source>
        <dbReference type="PROSITE" id="PS50878"/>
    </source>
</evidence>
<dbReference type="InterPro" id="IPR051083">
    <property type="entry name" value="GrpII_Intron_Splice-Mob/Def"/>
</dbReference>
<sequence length="68" mass="7630">MADQRVLRLIRKWLNAGVLEDGVLTVDEGGTPQGATISPLLANVYLHYVLDLWTQQWRARHATGDMVV</sequence>
<dbReference type="InterPro" id="IPR043502">
    <property type="entry name" value="DNA/RNA_pol_sf"/>
</dbReference>
<dbReference type="InterPro" id="IPR000477">
    <property type="entry name" value="RT_dom"/>
</dbReference>
<keyword evidence="2" id="KW-0808">Transferase</keyword>
<dbReference type="PROSITE" id="PS50878">
    <property type="entry name" value="RT_POL"/>
    <property type="match status" value="1"/>
</dbReference>
<dbReference type="EMBL" id="AUZX01005230">
    <property type="protein sequence ID" value="EQD68628.1"/>
    <property type="molecule type" value="Genomic_DNA"/>
</dbReference>
<keyword evidence="2" id="KW-0548">Nucleotidyltransferase</keyword>
<comment type="caution">
    <text evidence="2">The sequence shown here is derived from an EMBL/GenBank/DDBJ whole genome shotgun (WGS) entry which is preliminary data.</text>
</comment>
<reference evidence="2" key="1">
    <citation type="submission" date="2013-08" db="EMBL/GenBank/DDBJ databases">
        <authorList>
            <person name="Mendez C."/>
            <person name="Richter M."/>
            <person name="Ferrer M."/>
            <person name="Sanchez J."/>
        </authorList>
    </citation>
    <scope>NUCLEOTIDE SEQUENCE</scope>
</reference>
<feature type="non-terminal residue" evidence="2">
    <location>
        <position position="68"/>
    </location>
</feature>
<proteinExistence type="predicted"/>
<dbReference type="GO" id="GO:0003964">
    <property type="term" value="F:RNA-directed DNA polymerase activity"/>
    <property type="evidence" value="ECO:0007669"/>
    <property type="project" value="UniProtKB-KW"/>
</dbReference>
<name>T1BJF5_9ZZZZ</name>
<feature type="domain" description="Reverse transcriptase" evidence="1">
    <location>
        <begin position="1"/>
        <end position="68"/>
    </location>
</feature>
<dbReference type="PANTHER" id="PTHR34047:SF8">
    <property type="entry name" value="PROTEIN YKFC"/>
    <property type="match status" value="1"/>
</dbReference>
<accession>T1BJF5</accession>
<dbReference type="SUPFAM" id="SSF56672">
    <property type="entry name" value="DNA/RNA polymerases"/>
    <property type="match status" value="1"/>
</dbReference>
<protein>
    <submittedName>
        <fullName evidence="2">RNA-directed DNA polymerase (Reverse transcriptase)</fullName>
    </submittedName>
</protein>
<dbReference type="AlphaFoldDB" id="T1BJF5"/>
<evidence type="ECO:0000313" key="2">
    <source>
        <dbReference type="EMBL" id="EQD68628.1"/>
    </source>
</evidence>
<keyword evidence="2" id="KW-0695">RNA-directed DNA polymerase</keyword>